<evidence type="ECO:0000259" key="2">
    <source>
        <dbReference type="Pfam" id="PF00535"/>
    </source>
</evidence>
<accession>A0AAE6JHI0</accession>
<dbReference type="Pfam" id="PF00535">
    <property type="entry name" value="Glycos_transf_2"/>
    <property type="match status" value="1"/>
</dbReference>
<evidence type="ECO:0000313" key="4">
    <source>
        <dbReference type="EMBL" id="QTE51676.1"/>
    </source>
</evidence>
<reference evidence="4 6" key="2">
    <citation type="submission" date="2021-03" db="EMBL/GenBank/DDBJ databases">
        <title>Mucilaginibacter strains isolated from gold and copper mining confer multi heavy-metal resistance.</title>
        <authorList>
            <person name="Li Y."/>
        </authorList>
    </citation>
    <scope>NUCLEOTIDE SEQUENCE [LARGE SCALE GENOMIC DNA]</scope>
    <source>
        <strain evidence="4 6">P2-4</strain>
    </source>
</reference>
<evidence type="ECO:0000313" key="6">
    <source>
        <dbReference type="Proteomes" id="UP000663940"/>
    </source>
</evidence>
<protein>
    <submittedName>
        <fullName evidence="3">Glycosyltransferase</fullName>
    </submittedName>
</protein>
<dbReference type="EMBL" id="CP071880">
    <property type="protein sequence ID" value="QTE51676.1"/>
    <property type="molecule type" value="Genomic_DNA"/>
</dbReference>
<keyword evidence="6" id="KW-1185">Reference proteome</keyword>
<gene>
    <name evidence="3" type="ORF">DIU31_020635</name>
    <name evidence="4" type="ORF">J3L21_06845</name>
</gene>
<reference evidence="3 5" key="1">
    <citation type="submission" date="2019-08" db="EMBL/GenBank/DDBJ databases">
        <title>Comparative genome analysis confer to the adaptation heavy metal polluted environment.</title>
        <authorList>
            <person name="Li Y."/>
        </authorList>
    </citation>
    <scope>NUCLEOTIDE SEQUENCE [LARGE SCALE GENOMIC DNA]</scope>
    <source>
        <strain evidence="3 5">P2</strain>
    </source>
</reference>
<dbReference type="PANTHER" id="PTHR22916:SF3">
    <property type="entry name" value="UDP-GLCNAC:BETAGAL BETA-1,3-N-ACETYLGLUCOSAMINYLTRANSFERASE-LIKE PROTEIN 1"/>
    <property type="match status" value="1"/>
</dbReference>
<dbReference type="Proteomes" id="UP000663940">
    <property type="component" value="Chromosome"/>
</dbReference>
<sequence>MKPFFSIVMPLYNCEGTLQQTLDSINCQAFKNYELVLVDGGSNDDTQYIISNLKKTGKVSIQFISEPDKGIYDAMNKGIDMASGQWLYFMGGDDTFNSSAVLDQVYQAIQNDPADLIYGNVTGATSKTKYADDTINKVLSRGIHHQGIFYKRGIFNYTGKYNIKFKVAADYHLTLKAFCNPVFKTRYINLDIARFGEAGLSSSTYDYRFFSYHYKFLSTHKALGNINDTATCLQQSIYCCLWLAKEKQSITFAWFNILYYITGLNGLSIPFRFKTFLRMMYWSMKR</sequence>
<dbReference type="AlphaFoldDB" id="A0AAE6JHI0"/>
<evidence type="ECO:0000313" key="3">
    <source>
        <dbReference type="EMBL" id="QEM05802.1"/>
    </source>
</evidence>
<dbReference type="GO" id="GO:0016758">
    <property type="term" value="F:hexosyltransferase activity"/>
    <property type="evidence" value="ECO:0007669"/>
    <property type="project" value="UniProtKB-ARBA"/>
</dbReference>
<dbReference type="CDD" id="cd06433">
    <property type="entry name" value="GT_2_WfgS_like"/>
    <property type="match status" value="1"/>
</dbReference>
<evidence type="ECO:0000256" key="1">
    <source>
        <dbReference type="SAM" id="Phobius"/>
    </source>
</evidence>
<keyword evidence="1" id="KW-0472">Membrane</keyword>
<proteinExistence type="predicted"/>
<dbReference type="RefSeq" id="WP_146750293.1">
    <property type="nucleotide sequence ID" value="NZ_CP043451.1"/>
</dbReference>
<dbReference type="Gene3D" id="3.90.550.10">
    <property type="entry name" value="Spore Coat Polysaccharide Biosynthesis Protein SpsA, Chain A"/>
    <property type="match status" value="1"/>
</dbReference>
<keyword evidence="1" id="KW-1133">Transmembrane helix</keyword>
<organism evidence="3 5">
    <name type="scientific">Mucilaginibacter rubeus</name>
    <dbReference type="NCBI Taxonomy" id="2027860"/>
    <lineage>
        <taxon>Bacteria</taxon>
        <taxon>Pseudomonadati</taxon>
        <taxon>Bacteroidota</taxon>
        <taxon>Sphingobacteriia</taxon>
        <taxon>Sphingobacteriales</taxon>
        <taxon>Sphingobacteriaceae</taxon>
        <taxon>Mucilaginibacter</taxon>
    </lineage>
</organism>
<dbReference type="InterPro" id="IPR029044">
    <property type="entry name" value="Nucleotide-diphossugar_trans"/>
</dbReference>
<dbReference type="PANTHER" id="PTHR22916">
    <property type="entry name" value="GLYCOSYLTRANSFERASE"/>
    <property type="match status" value="1"/>
</dbReference>
<evidence type="ECO:0000313" key="5">
    <source>
        <dbReference type="Proteomes" id="UP000250557"/>
    </source>
</evidence>
<dbReference type="EMBL" id="CP043451">
    <property type="protein sequence ID" value="QEM05802.1"/>
    <property type="molecule type" value="Genomic_DNA"/>
</dbReference>
<dbReference type="InterPro" id="IPR001173">
    <property type="entry name" value="Glyco_trans_2-like"/>
</dbReference>
<feature type="domain" description="Glycosyltransferase 2-like" evidence="2">
    <location>
        <begin position="6"/>
        <end position="151"/>
    </location>
</feature>
<feature type="transmembrane region" description="Helical" evidence="1">
    <location>
        <begin position="257"/>
        <end position="277"/>
    </location>
</feature>
<dbReference type="Proteomes" id="UP000250557">
    <property type="component" value="Chromosome"/>
</dbReference>
<dbReference type="SUPFAM" id="SSF53448">
    <property type="entry name" value="Nucleotide-diphospho-sugar transferases"/>
    <property type="match status" value="1"/>
</dbReference>
<name>A0AAE6JHI0_9SPHI</name>
<keyword evidence="1" id="KW-0812">Transmembrane</keyword>